<dbReference type="InParanoid" id="W3XA20"/>
<protein>
    <submittedName>
        <fullName evidence="1">Uncharacterized protein</fullName>
    </submittedName>
</protein>
<dbReference type="EMBL" id="KI912111">
    <property type="protein sequence ID" value="ETS82958.1"/>
    <property type="molecule type" value="Genomic_DNA"/>
</dbReference>
<name>W3XA20_PESFW</name>
<organism evidence="1 2">
    <name type="scientific">Pestalotiopsis fici (strain W106-1 / CGMCC3.15140)</name>
    <dbReference type="NCBI Taxonomy" id="1229662"/>
    <lineage>
        <taxon>Eukaryota</taxon>
        <taxon>Fungi</taxon>
        <taxon>Dikarya</taxon>
        <taxon>Ascomycota</taxon>
        <taxon>Pezizomycotina</taxon>
        <taxon>Sordariomycetes</taxon>
        <taxon>Xylariomycetidae</taxon>
        <taxon>Amphisphaeriales</taxon>
        <taxon>Sporocadaceae</taxon>
        <taxon>Pestalotiopsis</taxon>
    </lineage>
</organism>
<proteinExistence type="predicted"/>
<dbReference type="AlphaFoldDB" id="W3XA20"/>
<dbReference type="KEGG" id="pfy:PFICI_04834"/>
<reference evidence="2" key="1">
    <citation type="journal article" date="2015" name="BMC Genomics">
        <title>Genomic and transcriptomic analysis of the endophytic fungus Pestalotiopsis fici reveals its lifestyle and high potential for synthesis of natural products.</title>
        <authorList>
            <person name="Wang X."/>
            <person name="Zhang X."/>
            <person name="Liu L."/>
            <person name="Xiang M."/>
            <person name="Wang W."/>
            <person name="Sun X."/>
            <person name="Che Y."/>
            <person name="Guo L."/>
            <person name="Liu G."/>
            <person name="Guo L."/>
            <person name="Wang C."/>
            <person name="Yin W.B."/>
            <person name="Stadler M."/>
            <person name="Zhang X."/>
            <person name="Liu X."/>
        </authorList>
    </citation>
    <scope>NUCLEOTIDE SEQUENCE [LARGE SCALE GENOMIC DNA]</scope>
    <source>
        <strain evidence="2">W106-1 / CGMCC3.15140</strain>
    </source>
</reference>
<sequence length="70" mass="7794">MFEGGYRGLDLGLESDRRRLCMATLGALMGMSLCMAYWEVKSARLVIAPGARLAMPWLQRLPFAASGRWS</sequence>
<dbReference type="Proteomes" id="UP000030651">
    <property type="component" value="Unassembled WGS sequence"/>
</dbReference>
<gene>
    <name evidence="1" type="ORF">PFICI_04834</name>
</gene>
<evidence type="ECO:0000313" key="1">
    <source>
        <dbReference type="EMBL" id="ETS82958.1"/>
    </source>
</evidence>
<keyword evidence="2" id="KW-1185">Reference proteome</keyword>
<dbReference type="HOGENOM" id="CLU_2758621_0_0_1"/>
<evidence type="ECO:0000313" key="2">
    <source>
        <dbReference type="Proteomes" id="UP000030651"/>
    </source>
</evidence>
<accession>W3XA20</accession>
<dbReference type="RefSeq" id="XP_007831606.1">
    <property type="nucleotide sequence ID" value="XM_007833415.1"/>
</dbReference>
<dbReference type="GeneID" id="19269847"/>